<sequence>MCPGLSEIENGQGTNQKSRRQAAAEGVEVRAERIEGSAIGLRSARLDDLLPLYGERVMREPAGQDEYGSSNPFDPDDLPTLNAIGPSMGSGNDFEKYAVAVIIVFGALIIGGLMAASMTFGHRNGFLFALGGATSAWVSGNALLLDRPRIYALFVGIAALLLIASTVTLIS</sequence>
<proteinExistence type="predicted"/>
<dbReference type="Proteomes" id="UP000556329">
    <property type="component" value="Unassembled WGS sequence"/>
</dbReference>
<organism evidence="3 4">
    <name type="scientific">Mesorhizobium sangaii</name>
    <dbReference type="NCBI Taxonomy" id="505389"/>
    <lineage>
        <taxon>Bacteria</taxon>
        <taxon>Pseudomonadati</taxon>
        <taxon>Pseudomonadota</taxon>
        <taxon>Alphaproteobacteria</taxon>
        <taxon>Hyphomicrobiales</taxon>
        <taxon>Phyllobacteriaceae</taxon>
        <taxon>Mesorhizobium</taxon>
    </lineage>
</organism>
<feature type="transmembrane region" description="Helical" evidence="2">
    <location>
        <begin position="151"/>
        <end position="170"/>
    </location>
</feature>
<dbReference type="AlphaFoldDB" id="A0A841PKZ3"/>
<feature type="region of interest" description="Disordered" evidence="1">
    <location>
        <begin position="1"/>
        <end position="27"/>
    </location>
</feature>
<keyword evidence="4" id="KW-1185">Reference proteome</keyword>
<evidence type="ECO:0000256" key="2">
    <source>
        <dbReference type="SAM" id="Phobius"/>
    </source>
</evidence>
<protein>
    <submittedName>
        <fullName evidence="3">Uncharacterized protein</fullName>
    </submittedName>
</protein>
<feature type="transmembrane region" description="Helical" evidence="2">
    <location>
        <begin position="126"/>
        <end position="144"/>
    </location>
</feature>
<comment type="caution">
    <text evidence="3">The sequence shown here is derived from an EMBL/GenBank/DDBJ whole genome shotgun (WGS) entry which is preliminary data.</text>
</comment>
<keyword evidence="2" id="KW-0472">Membrane</keyword>
<feature type="transmembrane region" description="Helical" evidence="2">
    <location>
        <begin position="97"/>
        <end position="120"/>
    </location>
</feature>
<reference evidence="3 4" key="1">
    <citation type="submission" date="2020-08" db="EMBL/GenBank/DDBJ databases">
        <title>Genomic Encyclopedia of Type Strains, Phase IV (KMG-IV): sequencing the most valuable type-strain genomes for metagenomic binning, comparative biology and taxonomic classification.</title>
        <authorList>
            <person name="Goeker M."/>
        </authorList>
    </citation>
    <scope>NUCLEOTIDE SEQUENCE [LARGE SCALE GENOMIC DNA]</scope>
    <source>
        <strain evidence="3 4">DSM 100039</strain>
    </source>
</reference>
<keyword evidence="2" id="KW-1133">Transmembrane helix</keyword>
<evidence type="ECO:0000256" key="1">
    <source>
        <dbReference type="SAM" id="MobiDB-lite"/>
    </source>
</evidence>
<name>A0A841PKZ3_9HYPH</name>
<evidence type="ECO:0000313" key="4">
    <source>
        <dbReference type="Proteomes" id="UP000556329"/>
    </source>
</evidence>
<evidence type="ECO:0000313" key="3">
    <source>
        <dbReference type="EMBL" id="MBB6409145.1"/>
    </source>
</evidence>
<dbReference type="EMBL" id="JACHEF010000001">
    <property type="protein sequence ID" value="MBB6409145.1"/>
    <property type="molecule type" value="Genomic_DNA"/>
</dbReference>
<gene>
    <name evidence="3" type="ORF">HNQ71_001789</name>
</gene>
<keyword evidence="2" id="KW-0812">Transmembrane</keyword>
<accession>A0A841PKZ3</accession>